<dbReference type="Proteomes" id="UP000054558">
    <property type="component" value="Unassembled WGS sequence"/>
</dbReference>
<organism evidence="1 2">
    <name type="scientific">Klebsormidium nitens</name>
    <name type="common">Green alga</name>
    <name type="synonym">Ulothrix nitens</name>
    <dbReference type="NCBI Taxonomy" id="105231"/>
    <lineage>
        <taxon>Eukaryota</taxon>
        <taxon>Viridiplantae</taxon>
        <taxon>Streptophyta</taxon>
        <taxon>Klebsormidiophyceae</taxon>
        <taxon>Klebsormidiales</taxon>
        <taxon>Klebsormidiaceae</taxon>
        <taxon>Klebsormidium</taxon>
    </lineage>
</organism>
<accession>A0A1Y1IZ81</accession>
<keyword evidence="2" id="KW-1185">Reference proteome</keyword>
<evidence type="ECO:0000313" key="2">
    <source>
        <dbReference type="Proteomes" id="UP000054558"/>
    </source>
</evidence>
<dbReference type="EMBL" id="DF238691">
    <property type="protein sequence ID" value="GAQ93638.1"/>
    <property type="molecule type" value="Genomic_DNA"/>
</dbReference>
<evidence type="ECO:0000313" key="1">
    <source>
        <dbReference type="EMBL" id="GAQ93638.1"/>
    </source>
</evidence>
<sequence length="58" mass="6726">MTAGAEVRCAQGRRMVIRGRRRMKIQVLYRAVQMTAGAEVRCAQGQRMMIRGRRMMIQ</sequence>
<proteinExistence type="predicted"/>
<feature type="non-terminal residue" evidence="1">
    <location>
        <position position="58"/>
    </location>
</feature>
<gene>
    <name evidence="1" type="ORF">KFL_017420010</name>
</gene>
<dbReference type="AlphaFoldDB" id="A0A1Y1IZ81"/>
<protein>
    <submittedName>
        <fullName evidence="1">Uncharacterized protein</fullName>
    </submittedName>
</protein>
<reference evidence="1 2" key="1">
    <citation type="journal article" date="2014" name="Nat. Commun.">
        <title>Klebsormidium flaccidum genome reveals primary factors for plant terrestrial adaptation.</title>
        <authorList>
            <person name="Hori K."/>
            <person name="Maruyama F."/>
            <person name="Fujisawa T."/>
            <person name="Togashi T."/>
            <person name="Yamamoto N."/>
            <person name="Seo M."/>
            <person name="Sato S."/>
            <person name="Yamada T."/>
            <person name="Mori H."/>
            <person name="Tajima N."/>
            <person name="Moriyama T."/>
            <person name="Ikeuchi M."/>
            <person name="Watanabe M."/>
            <person name="Wada H."/>
            <person name="Kobayashi K."/>
            <person name="Saito M."/>
            <person name="Masuda T."/>
            <person name="Sasaki-Sekimoto Y."/>
            <person name="Mashiguchi K."/>
            <person name="Awai K."/>
            <person name="Shimojima M."/>
            <person name="Masuda S."/>
            <person name="Iwai M."/>
            <person name="Nobusawa T."/>
            <person name="Narise T."/>
            <person name="Kondo S."/>
            <person name="Saito H."/>
            <person name="Sato R."/>
            <person name="Murakawa M."/>
            <person name="Ihara Y."/>
            <person name="Oshima-Yamada Y."/>
            <person name="Ohtaka K."/>
            <person name="Satoh M."/>
            <person name="Sonobe K."/>
            <person name="Ishii M."/>
            <person name="Ohtani R."/>
            <person name="Kanamori-Sato M."/>
            <person name="Honoki R."/>
            <person name="Miyazaki D."/>
            <person name="Mochizuki H."/>
            <person name="Umetsu J."/>
            <person name="Higashi K."/>
            <person name="Shibata D."/>
            <person name="Kamiya Y."/>
            <person name="Sato N."/>
            <person name="Nakamura Y."/>
            <person name="Tabata S."/>
            <person name="Ida S."/>
            <person name="Kurokawa K."/>
            <person name="Ohta H."/>
        </authorList>
    </citation>
    <scope>NUCLEOTIDE SEQUENCE [LARGE SCALE GENOMIC DNA]</scope>
    <source>
        <strain evidence="1 2">NIES-2285</strain>
    </source>
</reference>
<name>A0A1Y1IZ81_KLENI</name>